<dbReference type="RefSeq" id="WP_382375884.1">
    <property type="nucleotide sequence ID" value="NZ_JBHRZI010000018.1"/>
</dbReference>
<dbReference type="Gene3D" id="3.40.50.10140">
    <property type="entry name" value="Toll/interleukin-1 receptor homology (TIR) domain"/>
    <property type="match status" value="1"/>
</dbReference>
<feature type="domain" description="VWFA" evidence="1">
    <location>
        <begin position="7"/>
        <end position="204"/>
    </location>
</feature>
<dbReference type="PROSITE" id="PS50234">
    <property type="entry name" value="VWFA"/>
    <property type="match status" value="1"/>
</dbReference>
<dbReference type="SUPFAM" id="SSF52200">
    <property type="entry name" value="Toll/Interleukin receptor TIR domain"/>
    <property type="match status" value="1"/>
</dbReference>
<gene>
    <name evidence="2" type="ORF">ACFOWZ_23570</name>
</gene>
<evidence type="ECO:0000313" key="3">
    <source>
        <dbReference type="Proteomes" id="UP001595690"/>
    </source>
</evidence>
<dbReference type="SUPFAM" id="SSF53300">
    <property type="entry name" value="vWA-like"/>
    <property type="match status" value="1"/>
</dbReference>
<dbReference type="InterPro" id="IPR035897">
    <property type="entry name" value="Toll_tir_struct_dom_sf"/>
</dbReference>
<comment type="caution">
    <text evidence="2">The sequence shown here is derived from an EMBL/GenBank/DDBJ whole genome shotgun (WGS) entry which is preliminary data.</text>
</comment>
<accession>A0ABV8BXL0</accession>
<dbReference type="Proteomes" id="UP001595690">
    <property type="component" value="Unassembled WGS sequence"/>
</dbReference>
<reference evidence="3" key="1">
    <citation type="journal article" date="2019" name="Int. J. Syst. Evol. Microbiol.">
        <title>The Global Catalogue of Microorganisms (GCM) 10K type strain sequencing project: providing services to taxonomists for standard genome sequencing and annotation.</title>
        <authorList>
            <consortium name="The Broad Institute Genomics Platform"/>
            <consortium name="The Broad Institute Genome Sequencing Center for Infectious Disease"/>
            <person name="Wu L."/>
            <person name="Ma J."/>
        </authorList>
    </citation>
    <scope>NUCLEOTIDE SEQUENCE [LARGE SCALE GENOMIC DNA]</scope>
    <source>
        <strain evidence="3">CGMCC 4.7405</strain>
    </source>
</reference>
<dbReference type="SMART" id="SM00327">
    <property type="entry name" value="VWA"/>
    <property type="match status" value="1"/>
</dbReference>
<keyword evidence="3" id="KW-1185">Reference proteome</keyword>
<dbReference type="Gene3D" id="3.40.50.410">
    <property type="entry name" value="von Willebrand factor, type A domain"/>
    <property type="match status" value="1"/>
</dbReference>
<dbReference type="InterPro" id="IPR000157">
    <property type="entry name" value="TIR_dom"/>
</dbReference>
<organism evidence="2 3">
    <name type="scientific">Lentzea rhizosphaerae</name>
    <dbReference type="NCBI Taxonomy" id="2041025"/>
    <lineage>
        <taxon>Bacteria</taxon>
        <taxon>Bacillati</taxon>
        <taxon>Actinomycetota</taxon>
        <taxon>Actinomycetes</taxon>
        <taxon>Pseudonocardiales</taxon>
        <taxon>Pseudonocardiaceae</taxon>
        <taxon>Lentzea</taxon>
    </lineage>
</organism>
<evidence type="ECO:0000259" key="1">
    <source>
        <dbReference type="PROSITE" id="PS50234"/>
    </source>
</evidence>
<dbReference type="InterPro" id="IPR036465">
    <property type="entry name" value="vWFA_dom_sf"/>
</dbReference>
<name>A0ABV8BXL0_9PSEU</name>
<dbReference type="Pfam" id="PF13519">
    <property type="entry name" value="VWA_2"/>
    <property type="match status" value="1"/>
</dbReference>
<proteinExistence type="predicted"/>
<dbReference type="CDD" id="cd00198">
    <property type="entry name" value="vWFA"/>
    <property type="match status" value="1"/>
</dbReference>
<sequence length="893" mass="96949">MSAATGASIFLLDCSGSMGGPFGGKTRLESAKNALIQHLGTFPRRARVVICAFDHEPRIVYDGLAGDLARITAKLAEVSPRGGTNIDVAVEFAVALLGERTITAASGIVIIGDGEWRASTATKDVLARLESQNTHVSTVLIGGDARAGDFDLAGVSHHVEKPGDLAPAVAGAASVPKSPAPARRLAFTAMHTSQVRVNEWHDLVFSAHPADIAKQVRKHLQSKHWQMSTPHAMRDGKSVSPVERQTKLTITPIVAGVEFNPPSHEIYLLEDLHETMFRFRATQPSANGVWTGVAEVHAEDVMVASVPLNIEELFGSDTRSSRRKKVTSGGVWRRVFASYARSDAQMVDAIVAAYDLVGAEVFIDRSIIQSGQEWRAEVQKAIDRADVFQLFWSKAASISAAVDWEWRTALKVQGKEAPFIRPVTWEVPCPPAPAELAHLHFEPRQFEALFRDALDSELNGAAAAGPAPVDLVVFGADTVVPDDVGRELQEDCRTALDEVERMTGIPCPPVLTEVRGQHSDRSATGSLRITGASTDAVVRDPRELCAEIAADCRMPRWLQLSGKVSRAAAPGRTFGHFLREFADRVEYDLGYMPQGALVTVRFDGDVETTLTIAEFRRALSDLRNVWYTPTCAFDLWFPFAAGLPAAWSAEMHSDLVTYLSLCGQVITRFGTDGRLLADVPDAVMAWLSPRWWRQRELLVRAGVPGVDRRSNALETVVAAAAADPAVSSLREELTSSVAEVLQIVGRPQLVTTARSLSVVVDVGLKDALTALFVDLGYHTCAAVMADRWHASTLACEHLRAFLSQREQVSPYRDEDVEIIDTLVNWLGLHLVRDVPALTALAAATVPPAATPGVDEVEKAFRTDGMPAVQHLVTLFVDQPKLAAQWFAAPARGS</sequence>
<evidence type="ECO:0000313" key="2">
    <source>
        <dbReference type="EMBL" id="MFC3894469.1"/>
    </source>
</evidence>
<dbReference type="EMBL" id="JBHRZI010000018">
    <property type="protein sequence ID" value="MFC3894469.1"/>
    <property type="molecule type" value="Genomic_DNA"/>
</dbReference>
<dbReference type="Pfam" id="PF13676">
    <property type="entry name" value="TIR_2"/>
    <property type="match status" value="1"/>
</dbReference>
<protein>
    <submittedName>
        <fullName evidence="2">VWA domain-containing protein</fullName>
    </submittedName>
</protein>
<dbReference type="InterPro" id="IPR002035">
    <property type="entry name" value="VWF_A"/>
</dbReference>